<dbReference type="InterPro" id="IPR036457">
    <property type="entry name" value="PPM-type-like_dom_sf"/>
</dbReference>
<dbReference type="SMART" id="SM00331">
    <property type="entry name" value="PP2C_SIG"/>
    <property type="match status" value="1"/>
</dbReference>
<keyword evidence="3" id="KW-1185">Reference proteome</keyword>
<dbReference type="GO" id="GO:0004722">
    <property type="term" value="F:protein serine/threonine phosphatase activity"/>
    <property type="evidence" value="ECO:0007669"/>
    <property type="project" value="InterPro"/>
</dbReference>
<dbReference type="EMBL" id="SMFQ01000003">
    <property type="protein sequence ID" value="TCJ87476.1"/>
    <property type="molecule type" value="Genomic_DNA"/>
</dbReference>
<reference evidence="2 3" key="1">
    <citation type="submission" date="2019-03" db="EMBL/GenBank/DDBJ databases">
        <title>Genomic Encyclopedia of Type Strains, Phase IV (KMG-IV): sequencing the most valuable type-strain genomes for metagenomic binning, comparative biology and taxonomic classification.</title>
        <authorList>
            <person name="Goeker M."/>
        </authorList>
    </citation>
    <scope>NUCLEOTIDE SEQUENCE [LARGE SCALE GENOMIC DNA]</scope>
    <source>
        <strain evidence="2 3">DSM 24830</strain>
    </source>
</reference>
<organism evidence="2 3">
    <name type="scientific">Cocleimonas flava</name>
    <dbReference type="NCBI Taxonomy" id="634765"/>
    <lineage>
        <taxon>Bacteria</taxon>
        <taxon>Pseudomonadati</taxon>
        <taxon>Pseudomonadota</taxon>
        <taxon>Gammaproteobacteria</taxon>
        <taxon>Thiotrichales</taxon>
        <taxon>Thiotrichaceae</taxon>
        <taxon>Cocleimonas</taxon>
    </lineage>
</organism>
<dbReference type="Gene3D" id="3.60.40.10">
    <property type="entry name" value="PPM-type phosphatase domain"/>
    <property type="match status" value="1"/>
</dbReference>
<name>A0A4R1EZX7_9GAMM</name>
<dbReference type="Proteomes" id="UP000294887">
    <property type="component" value="Unassembled WGS sequence"/>
</dbReference>
<evidence type="ECO:0000259" key="1">
    <source>
        <dbReference type="PROSITE" id="PS51746"/>
    </source>
</evidence>
<dbReference type="PROSITE" id="PS51746">
    <property type="entry name" value="PPM_2"/>
    <property type="match status" value="1"/>
</dbReference>
<dbReference type="InterPro" id="IPR001932">
    <property type="entry name" value="PPM-type_phosphatase-like_dom"/>
</dbReference>
<dbReference type="OrthoDB" id="9816047at2"/>
<dbReference type="SUPFAM" id="SSF81606">
    <property type="entry name" value="PP2C-like"/>
    <property type="match status" value="1"/>
</dbReference>
<accession>A0A4R1EZX7</accession>
<dbReference type="AlphaFoldDB" id="A0A4R1EZX7"/>
<feature type="domain" description="PPM-type phosphatase" evidence="1">
    <location>
        <begin position="23"/>
        <end position="253"/>
    </location>
</feature>
<comment type="caution">
    <text evidence="2">The sequence shown here is derived from an EMBL/GenBank/DDBJ whole genome shotgun (WGS) entry which is preliminary data.</text>
</comment>
<sequence length="257" mass="28263">MESGIKEGGAMNRLLDSKFTFQSIGITNQGCVRDHNEDAFLESSDKGFWVVADGAGGHQSGDVASQLIVEKLSKIKKGRFFGSFVNKISDSLQETNDELIEKSGGEETRTLIASTVCVLIAQRNSVVCLWSGDSRIYQLRNNQLSQLTRDHNRVNEFIDAGFSPEDAEKYPLAQHLTAAVGVTSPLFTETQSYEVVEGDIYLLCSDGLFKELSDKDIEEILQQNSLKYAAQELMDLALARGATDNVTVLLVKTALNQ</sequence>
<proteinExistence type="predicted"/>
<dbReference type="InterPro" id="IPR015655">
    <property type="entry name" value="PP2C"/>
</dbReference>
<dbReference type="CDD" id="cd00143">
    <property type="entry name" value="PP2Cc"/>
    <property type="match status" value="1"/>
</dbReference>
<evidence type="ECO:0000313" key="3">
    <source>
        <dbReference type="Proteomes" id="UP000294887"/>
    </source>
</evidence>
<dbReference type="SMART" id="SM00332">
    <property type="entry name" value="PP2Cc"/>
    <property type="match status" value="1"/>
</dbReference>
<evidence type="ECO:0000313" key="2">
    <source>
        <dbReference type="EMBL" id="TCJ87476.1"/>
    </source>
</evidence>
<protein>
    <submittedName>
        <fullName evidence="2">Protein phosphatase</fullName>
    </submittedName>
</protein>
<dbReference type="Pfam" id="PF13672">
    <property type="entry name" value="PP2C_2"/>
    <property type="match status" value="1"/>
</dbReference>
<dbReference type="PANTHER" id="PTHR47992">
    <property type="entry name" value="PROTEIN PHOSPHATASE"/>
    <property type="match status" value="1"/>
</dbReference>
<gene>
    <name evidence="2" type="ORF">EV695_1986</name>
</gene>